<dbReference type="AlphaFoldDB" id="A0A6N3BJ61"/>
<dbReference type="PROSITE" id="PS52016">
    <property type="entry name" value="TONB_DEPENDENT_REC_3"/>
    <property type="match status" value="1"/>
</dbReference>
<evidence type="ECO:0000256" key="4">
    <source>
        <dbReference type="ARBA" id="ARBA00022692"/>
    </source>
</evidence>
<keyword evidence="6 7" id="KW-0998">Cell outer membrane</keyword>
<dbReference type="RefSeq" id="WP_412441673.1">
    <property type="nucleotide sequence ID" value="NZ_CACRUT010000013.1"/>
</dbReference>
<keyword evidence="5 7" id="KW-0472">Membrane</keyword>
<evidence type="ECO:0000256" key="2">
    <source>
        <dbReference type="ARBA" id="ARBA00022448"/>
    </source>
</evidence>
<dbReference type="Gene3D" id="2.60.40.1120">
    <property type="entry name" value="Carboxypeptidase-like, regulatory domain"/>
    <property type="match status" value="1"/>
</dbReference>
<keyword evidence="10" id="KW-0675">Receptor</keyword>
<dbReference type="InterPro" id="IPR008969">
    <property type="entry name" value="CarboxyPept-like_regulatory"/>
</dbReference>
<dbReference type="InterPro" id="IPR036942">
    <property type="entry name" value="Beta-barrel_TonB_sf"/>
</dbReference>
<gene>
    <name evidence="10" type="ORF">PCLFYP37_01773</name>
</gene>
<evidence type="ECO:0000256" key="5">
    <source>
        <dbReference type="ARBA" id="ARBA00023136"/>
    </source>
</evidence>
<dbReference type="InterPro" id="IPR023996">
    <property type="entry name" value="TonB-dep_OMP_SusC/RagA"/>
</dbReference>
<feature type="domain" description="TonB-dependent receptor plug" evidence="9">
    <location>
        <begin position="167"/>
        <end position="252"/>
    </location>
</feature>
<proteinExistence type="inferred from homology"/>
<dbReference type="EMBL" id="CACRUT010000013">
    <property type="protein sequence ID" value="VYU04760.1"/>
    <property type="molecule type" value="Genomic_DNA"/>
</dbReference>
<reference evidence="10" key="1">
    <citation type="submission" date="2019-11" db="EMBL/GenBank/DDBJ databases">
        <authorList>
            <person name="Feng L."/>
        </authorList>
    </citation>
    <scope>NUCLEOTIDE SEQUENCE</scope>
    <source>
        <strain evidence="10">PclaraLFYP37</strain>
    </source>
</reference>
<dbReference type="InterPro" id="IPR012910">
    <property type="entry name" value="Plug_dom"/>
</dbReference>
<comment type="subcellular location">
    <subcellularLocation>
        <location evidence="1 7">Cell outer membrane</location>
        <topology evidence="1 7">Multi-pass membrane protein</topology>
    </subcellularLocation>
</comment>
<keyword evidence="4 7" id="KW-0812">Transmembrane</keyword>
<protein>
    <submittedName>
        <fullName evidence="10">TonB dependent receptor</fullName>
    </submittedName>
</protein>
<sequence>MKHILSTFCLMAAVAAPVAAQEAEQDSAQATVRDSAKMVKSMLSEVPMREIKGRVYDNATKQPTAGISVSAFNDARYAAMTDEKGDYVIQVPVYVTSLWMRGDGYNALQVPVGRGEDSVDAYIFSDTFNPVYTASGSATSEKTVAVDYNTNEVSIDGQIQNKLGADIHTVTRSGVPGMGVAMFMNGLNSLNTNAQPLVVIDGVVTDMRLSAPSVHDGFFNNLLANIMVEDIEKISVLKNGTAIYGAKGANGVILIETKRNKSMATKIDVSIGGSFELLPKSMDMMDGEQYRIYASELIGTTGTTNNSFKFLQTNPNYYYYDVYHNNTDWQKHVYEEAFTQNYSINVQGGDDVANYNLSVGYAASDATLKNNSFSRFNLRLNSDIVLAKNLTVRFDAAYSDVTRDMRDDGAPATLDDGVISSPGFLSLIKSPFLSPYAFDTNGNISSYLADADDYLSDVLTTKPYLNSLANPLFILENGDGDNKNYFGNRLITLAVTPKWNINRYWSISEHFAFQLVNTDENAYLPMNGVPDFDVEGVGEALQNRASALAARETVIMSDSYFDYARRFKAHWLGLRGGLRYQRTSYQLNSQVGYNSGNDKTPNMSNNLLYKSTDGTEEEVVDMTYYLSADYNWRERYYVSAALSMAGSSKFGVDAADGLKIGNYAWGFFPSVQAAWVLTNESWMPRTRALNYLRLNVGFDLVGNDDLESQASRTYFVGQKMWNTSTGLSMANIGNTQLQWETTARWTAGLDLSALDNRLGVSFNYFHGITSNLLSLSALSYISGLKTNWKNSGEMKNQGFDVSLSARVIDLKDWKWSLGASAGHYKNELTSLPNGSFITELYGGKVLSQAGTAAGVFYGYKTDGVFATTEEADAAALYQVDETGAKTYFRAGDMRFVDEDGNHIINEKDMQVIGDPNPDLYGNIFTNVRWKNLSLDVVFNYSLGNDVYNYQRRLLESGSRFHNQTTAMLSRWTHEGQETDIPRIYYLDAPGNSRFSDRWIEDGSYLRLKNVTLSYYFPIHTTYLQGITIWGSANNLLTFTKYLGADPEFSADNSVLSRGIDRGLLAQGRNFSLGVKINL</sequence>
<keyword evidence="8" id="KW-0732">Signal</keyword>
<feature type="signal peptide" evidence="8">
    <location>
        <begin position="1"/>
        <end position="20"/>
    </location>
</feature>
<keyword evidence="2 7" id="KW-0813">Transport</keyword>
<dbReference type="InterPro" id="IPR039426">
    <property type="entry name" value="TonB-dep_rcpt-like"/>
</dbReference>
<evidence type="ECO:0000256" key="8">
    <source>
        <dbReference type="SAM" id="SignalP"/>
    </source>
</evidence>
<dbReference type="SUPFAM" id="SSF56935">
    <property type="entry name" value="Porins"/>
    <property type="match status" value="1"/>
</dbReference>
<evidence type="ECO:0000256" key="3">
    <source>
        <dbReference type="ARBA" id="ARBA00022452"/>
    </source>
</evidence>
<dbReference type="Gene3D" id="2.40.170.20">
    <property type="entry name" value="TonB-dependent receptor, beta-barrel domain"/>
    <property type="match status" value="1"/>
</dbReference>
<comment type="similarity">
    <text evidence="7">Belongs to the TonB-dependent receptor family.</text>
</comment>
<accession>A0A6N3BJ61</accession>
<evidence type="ECO:0000256" key="6">
    <source>
        <dbReference type="ARBA" id="ARBA00023237"/>
    </source>
</evidence>
<evidence type="ECO:0000259" key="9">
    <source>
        <dbReference type="Pfam" id="PF07715"/>
    </source>
</evidence>
<feature type="chain" id="PRO_5026879532" evidence="8">
    <location>
        <begin position="21"/>
        <end position="1078"/>
    </location>
</feature>
<evidence type="ECO:0000313" key="10">
    <source>
        <dbReference type="EMBL" id="VYU04760.1"/>
    </source>
</evidence>
<organism evidence="10">
    <name type="scientific">Paraprevotella clara</name>
    <dbReference type="NCBI Taxonomy" id="454154"/>
    <lineage>
        <taxon>Bacteria</taxon>
        <taxon>Pseudomonadati</taxon>
        <taxon>Bacteroidota</taxon>
        <taxon>Bacteroidia</taxon>
        <taxon>Bacteroidales</taxon>
        <taxon>Prevotellaceae</taxon>
        <taxon>Paraprevotella</taxon>
    </lineage>
</organism>
<dbReference type="NCBIfam" id="TIGR04056">
    <property type="entry name" value="OMP_RagA_SusC"/>
    <property type="match status" value="1"/>
</dbReference>
<dbReference type="SUPFAM" id="SSF49464">
    <property type="entry name" value="Carboxypeptidase regulatory domain-like"/>
    <property type="match status" value="1"/>
</dbReference>
<dbReference type="GO" id="GO:0009279">
    <property type="term" value="C:cell outer membrane"/>
    <property type="evidence" value="ECO:0007669"/>
    <property type="project" value="UniProtKB-SubCell"/>
</dbReference>
<dbReference type="InterPro" id="IPR037066">
    <property type="entry name" value="Plug_dom_sf"/>
</dbReference>
<name>A0A6N3BJ61_9BACT</name>
<keyword evidence="3 7" id="KW-1134">Transmembrane beta strand</keyword>
<evidence type="ECO:0000256" key="1">
    <source>
        <dbReference type="ARBA" id="ARBA00004571"/>
    </source>
</evidence>
<evidence type="ECO:0000256" key="7">
    <source>
        <dbReference type="PROSITE-ProRule" id="PRU01360"/>
    </source>
</evidence>
<dbReference type="Gene3D" id="2.170.130.10">
    <property type="entry name" value="TonB-dependent receptor, plug domain"/>
    <property type="match status" value="1"/>
</dbReference>
<dbReference type="Pfam" id="PF07715">
    <property type="entry name" value="Plug"/>
    <property type="match status" value="1"/>
</dbReference>